<evidence type="ECO:0000256" key="1">
    <source>
        <dbReference type="SAM" id="MobiDB-lite"/>
    </source>
</evidence>
<organism evidence="2 3">
    <name type="scientific">Humibacillus xanthopallidus</name>
    <dbReference type="NCBI Taxonomy" id="412689"/>
    <lineage>
        <taxon>Bacteria</taxon>
        <taxon>Bacillati</taxon>
        <taxon>Actinomycetota</taxon>
        <taxon>Actinomycetes</taxon>
        <taxon>Micrococcales</taxon>
        <taxon>Intrasporangiaceae</taxon>
        <taxon>Humibacillus</taxon>
    </lineage>
</organism>
<evidence type="ECO:0000313" key="3">
    <source>
        <dbReference type="Proteomes" id="UP000320085"/>
    </source>
</evidence>
<dbReference type="EMBL" id="VFQF01000001">
    <property type="protein sequence ID" value="TQN48759.1"/>
    <property type="molecule type" value="Genomic_DNA"/>
</dbReference>
<dbReference type="Proteomes" id="UP000320085">
    <property type="component" value="Unassembled WGS sequence"/>
</dbReference>
<sequence>MLCEPAAGGPRVVTPGPLPEGGDRTPDGLASTLSHITQEVTRAAIEARAGQLFMFHAGALSNQRSGATLAFVAPGGTGKTTLVRTLGPGRGYVTDETVGVRGDLVIETYSKPLSVRRPTGGPKDETSPLSVGLEVPRATPWLAGMVVLRRDLDPGLPIELEVVDPLDALVMLGPETSSLARIDRPLHALSDLLHTIGGLRVVRYHDAADLDPLVSDVLAAVR</sequence>
<feature type="region of interest" description="Disordered" evidence="1">
    <location>
        <begin position="1"/>
        <end position="24"/>
    </location>
</feature>
<dbReference type="AlphaFoldDB" id="A0A543PXF4"/>
<gene>
    <name evidence="2" type="ORF">FHX52_1905</name>
</gene>
<comment type="caution">
    <text evidence="2">The sequence shown here is derived from an EMBL/GenBank/DDBJ whole genome shotgun (WGS) entry which is preliminary data.</text>
</comment>
<evidence type="ECO:0000313" key="2">
    <source>
        <dbReference type="EMBL" id="TQN48759.1"/>
    </source>
</evidence>
<proteinExistence type="predicted"/>
<protein>
    <submittedName>
        <fullName evidence="2">Uncharacterized protein</fullName>
    </submittedName>
</protein>
<accession>A0A543PXF4</accession>
<reference evidence="2 3" key="1">
    <citation type="submission" date="2019-06" db="EMBL/GenBank/DDBJ databases">
        <title>Sequencing the genomes of 1000 actinobacteria strains.</title>
        <authorList>
            <person name="Klenk H.-P."/>
        </authorList>
    </citation>
    <scope>NUCLEOTIDE SEQUENCE [LARGE SCALE GENOMIC DNA]</scope>
    <source>
        <strain evidence="2 3">DSM 21776</strain>
    </source>
</reference>
<name>A0A543PXF4_9MICO</name>